<feature type="compositionally biased region" description="Polar residues" evidence="1">
    <location>
        <begin position="281"/>
        <end position="297"/>
    </location>
</feature>
<organism evidence="2 3">
    <name type="scientific">Oryzias melastigma</name>
    <name type="common">Marine medaka</name>
    <dbReference type="NCBI Taxonomy" id="30732"/>
    <lineage>
        <taxon>Eukaryota</taxon>
        <taxon>Metazoa</taxon>
        <taxon>Chordata</taxon>
        <taxon>Craniata</taxon>
        <taxon>Vertebrata</taxon>
        <taxon>Euteleostomi</taxon>
        <taxon>Actinopterygii</taxon>
        <taxon>Neopterygii</taxon>
        <taxon>Teleostei</taxon>
        <taxon>Neoteleostei</taxon>
        <taxon>Acanthomorphata</taxon>
        <taxon>Ovalentaria</taxon>
        <taxon>Atherinomorphae</taxon>
        <taxon>Beloniformes</taxon>
        <taxon>Adrianichthyidae</taxon>
        <taxon>Oryziinae</taxon>
        <taxon>Oryzias</taxon>
    </lineage>
</organism>
<proteinExistence type="predicted"/>
<dbReference type="Proteomes" id="UP000646548">
    <property type="component" value="Unassembled WGS sequence"/>
</dbReference>
<reference evidence="2" key="1">
    <citation type="journal article" name="BMC Genomics">
        <title>Long-read sequencing and de novo genome assembly of marine medaka (Oryzias melastigma).</title>
        <authorList>
            <person name="Liang P."/>
            <person name="Saqib H.S.A."/>
            <person name="Ni X."/>
            <person name="Shen Y."/>
        </authorList>
    </citation>
    <scope>NUCLEOTIDE SEQUENCE</scope>
    <source>
        <strain evidence="2">Bigg-433</strain>
    </source>
</reference>
<name>A0A834FA85_ORYME</name>
<gene>
    <name evidence="2" type="ORF">FQA47_015288</name>
</gene>
<dbReference type="AlphaFoldDB" id="A0A834FA85"/>
<evidence type="ECO:0000313" key="3">
    <source>
        <dbReference type="Proteomes" id="UP000646548"/>
    </source>
</evidence>
<feature type="compositionally biased region" description="Polar residues" evidence="1">
    <location>
        <begin position="84"/>
        <end position="103"/>
    </location>
</feature>
<feature type="region of interest" description="Disordered" evidence="1">
    <location>
        <begin position="45"/>
        <end position="103"/>
    </location>
</feature>
<feature type="compositionally biased region" description="Polar residues" evidence="1">
    <location>
        <begin position="45"/>
        <end position="77"/>
    </location>
</feature>
<protein>
    <submittedName>
        <fullName evidence="2">Uncharacterized protein</fullName>
    </submittedName>
</protein>
<accession>A0A834FA85</accession>
<evidence type="ECO:0000256" key="1">
    <source>
        <dbReference type="SAM" id="MobiDB-lite"/>
    </source>
</evidence>
<sequence>MTQQYTIHQHLMPLQLTQRQTLKQQPHKIPQQCTLSPSIASKSAQYNNSVTAERGSSTLTPTASYTDSQQRSSNYTQEYKENGETSNYTTTGPLTSPNYTTADQNYTTHSNAFDSYTTINNVTTKNDISITTSQISAMTHNTTTFISNYTTPEKGDNLTTGSNTTTVRNIYTTGYNTTTNNSDTTQNDTTTPSNNFTTNITMLSSSYTTMHSTTPSSDNTTSDSETIMQNYTTPHNFTNVSNKSVQYNTSETLKQVQHLHQQPVTQTHNTLLITHKDYNQSRETSNYTTGTQHNTQQ</sequence>
<comment type="caution">
    <text evidence="2">The sequence shown here is derived from an EMBL/GenBank/DDBJ whole genome shotgun (WGS) entry which is preliminary data.</text>
</comment>
<evidence type="ECO:0000313" key="2">
    <source>
        <dbReference type="EMBL" id="KAF6723527.1"/>
    </source>
</evidence>
<feature type="region of interest" description="Disordered" evidence="1">
    <location>
        <begin position="277"/>
        <end position="297"/>
    </location>
</feature>
<dbReference type="EMBL" id="WKFB01000422">
    <property type="protein sequence ID" value="KAF6723527.1"/>
    <property type="molecule type" value="Genomic_DNA"/>
</dbReference>